<dbReference type="AlphaFoldDB" id="A0A1W6ZUP6"/>
<gene>
    <name evidence="1" type="ORF">CAK95_20195</name>
</gene>
<dbReference type="Pfam" id="PF06059">
    <property type="entry name" value="DUF930"/>
    <property type="match status" value="1"/>
</dbReference>
<dbReference type="STRING" id="1235591.CAK95_20195"/>
<proteinExistence type="predicted"/>
<keyword evidence="2" id="KW-1185">Reference proteome</keyword>
<organism evidence="1 2">
    <name type="scientific">Pseudorhodoplanes sinuspersici</name>
    <dbReference type="NCBI Taxonomy" id="1235591"/>
    <lineage>
        <taxon>Bacteria</taxon>
        <taxon>Pseudomonadati</taxon>
        <taxon>Pseudomonadota</taxon>
        <taxon>Alphaproteobacteria</taxon>
        <taxon>Hyphomicrobiales</taxon>
        <taxon>Pseudorhodoplanes</taxon>
    </lineage>
</organism>
<dbReference type="KEGG" id="psin:CAK95_20195"/>
<dbReference type="EMBL" id="CP021112">
    <property type="protein sequence ID" value="ARQ01159.1"/>
    <property type="molecule type" value="Genomic_DNA"/>
</dbReference>
<protein>
    <submittedName>
        <fullName evidence="1">Uncharacterized protein</fullName>
    </submittedName>
</protein>
<dbReference type="OrthoDB" id="9804158at2"/>
<sequence>MKQIVLTACAMLLFAAPSHAGNTRFDRSLAHLDPTTRLEQVCAVETMARVNKDANPYRPDRAVIYALSKPKLRGDTVTGDGGAFRSKGKWYQYSFTCKATPDRMKVSTFTYKVGKPIPEEKWETYGLYR</sequence>
<evidence type="ECO:0000313" key="1">
    <source>
        <dbReference type="EMBL" id="ARQ01159.1"/>
    </source>
</evidence>
<dbReference type="RefSeq" id="WP_086089552.1">
    <property type="nucleotide sequence ID" value="NZ_CP021112.1"/>
</dbReference>
<name>A0A1W6ZUP6_9HYPH</name>
<evidence type="ECO:0000313" key="2">
    <source>
        <dbReference type="Proteomes" id="UP000194137"/>
    </source>
</evidence>
<dbReference type="InterPro" id="IPR009273">
    <property type="entry name" value="DUF930"/>
</dbReference>
<reference evidence="1 2" key="1">
    <citation type="submission" date="2017-05" db="EMBL/GenBank/DDBJ databases">
        <title>Full genome sequence of Pseudorhodoplanes sinuspersici.</title>
        <authorList>
            <person name="Dastgheib S.M.M."/>
            <person name="Shavandi M."/>
            <person name="Tirandaz H."/>
        </authorList>
    </citation>
    <scope>NUCLEOTIDE SEQUENCE [LARGE SCALE GENOMIC DNA]</scope>
    <source>
        <strain evidence="1 2">RIPI110</strain>
    </source>
</reference>
<dbReference type="Proteomes" id="UP000194137">
    <property type="component" value="Chromosome"/>
</dbReference>
<accession>A0A1W6ZUP6</accession>